<keyword evidence="3 4" id="KW-0687">Ribonucleoprotein</keyword>
<comment type="similarity">
    <text evidence="1 4 5">Belongs to the bacterial ribosomal protein bL17 family.</text>
</comment>
<dbReference type="SUPFAM" id="SSF64263">
    <property type="entry name" value="Prokaryotic ribosomal protein L17"/>
    <property type="match status" value="1"/>
</dbReference>
<dbReference type="Gene3D" id="3.90.1030.10">
    <property type="entry name" value="Ribosomal protein L17"/>
    <property type="match status" value="1"/>
</dbReference>
<name>A0A0H4T760_UNCZI</name>
<dbReference type="GO" id="GO:0022625">
    <property type="term" value="C:cytosolic large ribosomal subunit"/>
    <property type="evidence" value="ECO:0007669"/>
    <property type="project" value="TreeGrafter"/>
</dbReference>
<dbReference type="InterPro" id="IPR036373">
    <property type="entry name" value="Ribosomal_bL17_sf"/>
</dbReference>
<evidence type="ECO:0000256" key="5">
    <source>
        <dbReference type="RuleBase" id="RU000660"/>
    </source>
</evidence>
<gene>
    <name evidence="4 6" type="primary">rplQ</name>
</gene>
<dbReference type="PANTHER" id="PTHR14413">
    <property type="entry name" value="RIBOSOMAL PROTEIN L17"/>
    <property type="match status" value="1"/>
</dbReference>
<dbReference type="NCBIfam" id="TIGR00059">
    <property type="entry name" value="L17"/>
    <property type="match status" value="1"/>
</dbReference>
<evidence type="ECO:0000256" key="1">
    <source>
        <dbReference type="ARBA" id="ARBA00008777"/>
    </source>
</evidence>
<evidence type="ECO:0000256" key="3">
    <source>
        <dbReference type="ARBA" id="ARBA00023274"/>
    </source>
</evidence>
<dbReference type="Pfam" id="PF01196">
    <property type="entry name" value="Ribosomal_L17"/>
    <property type="match status" value="1"/>
</dbReference>
<comment type="subunit">
    <text evidence="4">Part of the 50S ribosomal subunit. Contacts protein L32.</text>
</comment>
<reference evidence="6" key="1">
    <citation type="journal article" date="2015" name="ISME J.">
        <title>Aquifer environment selects for microbial species cohorts in sediment and groundwater.</title>
        <authorList>
            <person name="Hug L.A."/>
            <person name="Thomas B.C."/>
            <person name="Brown C.T."/>
            <person name="Frischkorn K.R."/>
            <person name="Williams K.H."/>
            <person name="Tringe S.G."/>
            <person name="Banfield J.F."/>
        </authorList>
    </citation>
    <scope>NUCLEOTIDE SEQUENCE</scope>
</reference>
<evidence type="ECO:0000256" key="2">
    <source>
        <dbReference type="ARBA" id="ARBA00022980"/>
    </source>
</evidence>
<dbReference type="GO" id="GO:0006412">
    <property type="term" value="P:translation"/>
    <property type="evidence" value="ECO:0007669"/>
    <property type="project" value="UniProtKB-UniRule"/>
</dbReference>
<sequence>MARHGKKVKKLSLKASHRQAMLSNLASSLFLHRLVRTTLANAKALRPVAERLITFAKKGDLASQRQIYRSVRDRQIIQKLVKEIAPQFSNRAGGYTRILKLGHRRLGDGAELAAVELLIEKPKIEKKKEKKEKKEEKGAEKK</sequence>
<proteinExistence type="inferred from homology"/>
<evidence type="ECO:0000256" key="4">
    <source>
        <dbReference type="HAMAP-Rule" id="MF_01368"/>
    </source>
</evidence>
<dbReference type="AlphaFoldDB" id="A0A0H4T760"/>
<accession>A0A0H4T760</accession>
<keyword evidence="2 4" id="KW-0689">Ribosomal protein</keyword>
<dbReference type="HAMAP" id="MF_01368">
    <property type="entry name" value="Ribosomal_bL17"/>
    <property type="match status" value="1"/>
</dbReference>
<dbReference type="PANTHER" id="PTHR14413:SF16">
    <property type="entry name" value="LARGE RIBOSOMAL SUBUNIT PROTEIN BL17M"/>
    <property type="match status" value="1"/>
</dbReference>
<evidence type="ECO:0000313" key="6">
    <source>
        <dbReference type="EMBL" id="AKQ03606.1"/>
    </source>
</evidence>
<organism evidence="6">
    <name type="scientific">uncultured candidate division Zixibacteria bacterium Rifle_16ft_4_minimus_38126</name>
    <dbReference type="NCBI Taxonomy" id="1665171"/>
    <lineage>
        <taxon>Bacteria</taxon>
        <taxon>Pseudomonadati</taxon>
    </lineage>
</organism>
<dbReference type="EMBL" id="KT007017">
    <property type="protein sequence ID" value="AKQ03606.1"/>
    <property type="molecule type" value="Genomic_DNA"/>
</dbReference>
<dbReference type="GO" id="GO:0003735">
    <property type="term" value="F:structural constituent of ribosome"/>
    <property type="evidence" value="ECO:0007669"/>
    <property type="project" value="InterPro"/>
</dbReference>
<protein>
    <recommendedName>
        <fullName evidence="4">Large ribosomal subunit protein bL17</fullName>
    </recommendedName>
</protein>
<dbReference type="InterPro" id="IPR000456">
    <property type="entry name" value="Ribosomal_bL17"/>
</dbReference>